<feature type="domain" description="DUF6036" evidence="1">
    <location>
        <begin position="13"/>
        <end position="57"/>
    </location>
</feature>
<dbReference type="Gene3D" id="3.30.460.40">
    <property type="match status" value="1"/>
</dbReference>
<dbReference type="InterPro" id="IPR045792">
    <property type="entry name" value="DUF6036"/>
</dbReference>
<comment type="caution">
    <text evidence="2">The sequence shown here is derived from an EMBL/GenBank/DDBJ whole genome shotgun (WGS) entry which is preliminary data.</text>
</comment>
<proteinExistence type="predicted"/>
<evidence type="ECO:0000313" key="2">
    <source>
        <dbReference type="EMBL" id="KAF2083399.1"/>
    </source>
</evidence>
<organism evidence="2 3">
    <name type="scientific">Saccharata proteae CBS 121410</name>
    <dbReference type="NCBI Taxonomy" id="1314787"/>
    <lineage>
        <taxon>Eukaryota</taxon>
        <taxon>Fungi</taxon>
        <taxon>Dikarya</taxon>
        <taxon>Ascomycota</taxon>
        <taxon>Pezizomycotina</taxon>
        <taxon>Dothideomycetes</taxon>
        <taxon>Dothideomycetes incertae sedis</taxon>
        <taxon>Botryosphaeriales</taxon>
        <taxon>Saccharataceae</taxon>
        <taxon>Saccharata</taxon>
    </lineage>
</organism>
<keyword evidence="3" id="KW-1185">Reference proteome</keyword>
<dbReference type="EMBL" id="ML978792">
    <property type="protein sequence ID" value="KAF2083399.1"/>
    <property type="molecule type" value="Genomic_DNA"/>
</dbReference>
<dbReference type="AlphaFoldDB" id="A0A9P4LTU8"/>
<evidence type="ECO:0000259" key="1">
    <source>
        <dbReference type="Pfam" id="PF19502"/>
    </source>
</evidence>
<accession>A0A9P4LTU8</accession>
<dbReference type="InterPro" id="IPR043519">
    <property type="entry name" value="NT_sf"/>
</dbReference>
<name>A0A9P4LTU8_9PEZI</name>
<dbReference type="OrthoDB" id="3794352at2759"/>
<evidence type="ECO:0000313" key="3">
    <source>
        <dbReference type="Proteomes" id="UP000799776"/>
    </source>
</evidence>
<dbReference type="Proteomes" id="UP000799776">
    <property type="component" value="Unassembled WGS sequence"/>
</dbReference>
<dbReference type="SUPFAM" id="SSF81301">
    <property type="entry name" value="Nucleotidyltransferase"/>
    <property type="match status" value="1"/>
</dbReference>
<sequence length="155" mass="16996">MSTRITPSLHAAILSAFQAAATLLPNNLRPQFVLVGGAALLHYGGTRPTEDIDIVGSAEAHWEFLEAARRDAHFSVLMDGGLLLFWLLSSIDFSTTHTTTNNESDGSGRRNEARTDFDLRNDTALANYNSISHLQAFFSFSITTLGLLLQPDKLF</sequence>
<reference evidence="2" key="1">
    <citation type="journal article" date="2020" name="Stud. Mycol.">
        <title>101 Dothideomycetes genomes: a test case for predicting lifestyles and emergence of pathogens.</title>
        <authorList>
            <person name="Haridas S."/>
            <person name="Albert R."/>
            <person name="Binder M."/>
            <person name="Bloem J."/>
            <person name="Labutti K."/>
            <person name="Salamov A."/>
            <person name="Andreopoulos B."/>
            <person name="Baker S."/>
            <person name="Barry K."/>
            <person name="Bills G."/>
            <person name="Bluhm B."/>
            <person name="Cannon C."/>
            <person name="Castanera R."/>
            <person name="Culley D."/>
            <person name="Daum C."/>
            <person name="Ezra D."/>
            <person name="Gonzalez J."/>
            <person name="Henrissat B."/>
            <person name="Kuo A."/>
            <person name="Liang C."/>
            <person name="Lipzen A."/>
            <person name="Lutzoni F."/>
            <person name="Magnuson J."/>
            <person name="Mondo S."/>
            <person name="Nolan M."/>
            <person name="Ohm R."/>
            <person name="Pangilinan J."/>
            <person name="Park H.-J."/>
            <person name="Ramirez L."/>
            <person name="Alfaro M."/>
            <person name="Sun H."/>
            <person name="Tritt A."/>
            <person name="Yoshinaga Y."/>
            <person name="Zwiers L.-H."/>
            <person name="Turgeon B."/>
            <person name="Goodwin S."/>
            <person name="Spatafora J."/>
            <person name="Crous P."/>
            <person name="Grigoriev I."/>
        </authorList>
    </citation>
    <scope>NUCLEOTIDE SEQUENCE</scope>
    <source>
        <strain evidence="2">CBS 121410</strain>
    </source>
</reference>
<protein>
    <recommendedName>
        <fullName evidence="1">DUF6036 domain-containing protein</fullName>
    </recommendedName>
</protein>
<dbReference type="Pfam" id="PF19502">
    <property type="entry name" value="DUF6036"/>
    <property type="match status" value="1"/>
</dbReference>
<gene>
    <name evidence="2" type="ORF">K490DRAFT_69859</name>
</gene>